<evidence type="ECO:0000313" key="1">
    <source>
        <dbReference type="EMBL" id="KAG6944943.1"/>
    </source>
</evidence>
<proteinExistence type="predicted"/>
<comment type="caution">
    <text evidence="1">The sequence shown here is derived from an EMBL/GenBank/DDBJ whole genome shotgun (WGS) entry which is preliminary data.</text>
</comment>
<dbReference type="AlphaFoldDB" id="A0A8T1TNZ4"/>
<reference evidence="1" key="1">
    <citation type="submission" date="2021-01" db="EMBL/GenBank/DDBJ databases">
        <title>Phytophthora aleatoria, a newly-described species from Pinus radiata is distinct from Phytophthora cactorum isolates based on comparative genomics.</title>
        <authorList>
            <person name="Mcdougal R."/>
            <person name="Panda P."/>
            <person name="Williams N."/>
            <person name="Studholme D.J."/>
        </authorList>
    </citation>
    <scope>NUCLEOTIDE SEQUENCE</scope>
    <source>
        <strain evidence="1">NZFS 3830</strain>
    </source>
</reference>
<dbReference type="EMBL" id="JAENGZ010002084">
    <property type="protein sequence ID" value="KAG6944943.1"/>
    <property type="molecule type" value="Genomic_DNA"/>
</dbReference>
<gene>
    <name evidence="1" type="ORF">JG687_00017564</name>
</gene>
<sequence>MVASGSLSPEIKPFRRSRNSLESGWGEVLQQHLKNVFLFYRVLCNELTRSSYR</sequence>
<organism evidence="1 2">
    <name type="scientific">Phytophthora cactorum</name>
    <dbReference type="NCBI Taxonomy" id="29920"/>
    <lineage>
        <taxon>Eukaryota</taxon>
        <taxon>Sar</taxon>
        <taxon>Stramenopiles</taxon>
        <taxon>Oomycota</taxon>
        <taxon>Peronosporomycetes</taxon>
        <taxon>Peronosporales</taxon>
        <taxon>Peronosporaceae</taxon>
        <taxon>Phytophthora</taxon>
    </lineage>
</organism>
<name>A0A8T1TNZ4_9STRA</name>
<accession>A0A8T1TNZ4</accession>
<dbReference type="Proteomes" id="UP000688947">
    <property type="component" value="Unassembled WGS sequence"/>
</dbReference>
<evidence type="ECO:0000313" key="2">
    <source>
        <dbReference type="Proteomes" id="UP000688947"/>
    </source>
</evidence>
<protein>
    <submittedName>
        <fullName evidence="1">Uncharacterized protein</fullName>
    </submittedName>
</protein>